<feature type="signal peptide" evidence="1">
    <location>
        <begin position="1"/>
        <end position="20"/>
    </location>
</feature>
<feature type="chain" id="PRO_5046440958" description="Lipoprotein" evidence="1">
    <location>
        <begin position="21"/>
        <end position="180"/>
    </location>
</feature>
<sequence>MKKTQGIVLLCFALIATFVACDKIDELTHFKLEYQKTVTIPSSAVVDLPFNVQSPEIESNAETEFESNHTRKDLVEKIELTKMELRIKSPEDGNFNFLNSIEVYIYSEQHEEVKIAYLEDIPADGRQKLKLNTVRKNLMKYIKEDHFKLRLATRTDEVITRNHEILVDTEFFVDAKILGI</sequence>
<organism evidence="2 3">
    <name type="scientific">Mesonia sediminis</name>
    <dbReference type="NCBI Taxonomy" id="1703946"/>
    <lineage>
        <taxon>Bacteria</taxon>
        <taxon>Pseudomonadati</taxon>
        <taxon>Bacteroidota</taxon>
        <taxon>Flavobacteriia</taxon>
        <taxon>Flavobacteriales</taxon>
        <taxon>Flavobacteriaceae</taxon>
        <taxon>Mesonia</taxon>
    </lineage>
</organism>
<dbReference type="PROSITE" id="PS51257">
    <property type="entry name" value="PROKAR_LIPOPROTEIN"/>
    <property type="match status" value="1"/>
</dbReference>
<evidence type="ECO:0008006" key="4">
    <source>
        <dbReference type="Google" id="ProtNLM"/>
    </source>
</evidence>
<evidence type="ECO:0000256" key="1">
    <source>
        <dbReference type="SAM" id="SignalP"/>
    </source>
</evidence>
<proteinExistence type="predicted"/>
<reference evidence="3" key="1">
    <citation type="journal article" date="2019" name="Int. J. Syst. Evol. Microbiol.">
        <title>The Global Catalogue of Microorganisms (GCM) 10K type strain sequencing project: providing services to taxonomists for standard genome sequencing and annotation.</title>
        <authorList>
            <consortium name="The Broad Institute Genomics Platform"/>
            <consortium name="The Broad Institute Genome Sequencing Center for Infectious Disease"/>
            <person name="Wu L."/>
            <person name="Ma J."/>
        </authorList>
    </citation>
    <scope>NUCLEOTIDE SEQUENCE [LARGE SCALE GENOMIC DNA]</scope>
    <source>
        <strain evidence="3">KCTC 42255</strain>
    </source>
</reference>
<evidence type="ECO:0000313" key="2">
    <source>
        <dbReference type="EMBL" id="MFD2696410.1"/>
    </source>
</evidence>
<dbReference type="Proteomes" id="UP001597357">
    <property type="component" value="Unassembled WGS sequence"/>
</dbReference>
<dbReference type="EMBL" id="JBHULZ010000002">
    <property type="protein sequence ID" value="MFD2696410.1"/>
    <property type="molecule type" value="Genomic_DNA"/>
</dbReference>
<accession>A0ABW5SCY1</accession>
<comment type="caution">
    <text evidence="2">The sequence shown here is derived from an EMBL/GenBank/DDBJ whole genome shotgun (WGS) entry which is preliminary data.</text>
</comment>
<keyword evidence="3" id="KW-1185">Reference proteome</keyword>
<evidence type="ECO:0000313" key="3">
    <source>
        <dbReference type="Proteomes" id="UP001597357"/>
    </source>
</evidence>
<name>A0ABW5SCY1_9FLAO</name>
<dbReference type="RefSeq" id="WP_379042451.1">
    <property type="nucleotide sequence ID" value="NZ_JBHULZ010000002.1"/>
</dbReference>
<gene>
    <name evidence="2" type="ORF">ACFSQ0_00220</name>
</gene>
<keyword evidence="1" id="KW-0732">Signal</keyword>
<protein>
    <recommendedName>
        <fullName evidence="4">Lipoprotein</fullName>
    </recommendedName>
</protein>